<dbReference type="InterPro" id="IPR033749">
    <property type="entry name" value="Polyprenyl_synt_CS"/>
</dbReference>
<keyword evidence="5" id="KW-0460">Magnesium</keyword>
<evidence type="ECO:0000256" key="2">
    <source>
        <dbReference type="ARBA" id="ARBA00006706"/>
    </source>
</evidence>
<keyword evidence="3 6" id="KW-0808">Transferase</keyword>
<keyword evidence="4" id="KW-0479">Metal-binding</keyword>
<keyword evidence="8" id="KW-1185">Reference proteome</keyword>
<dbReference type="InterPro" id="IPR000092">
    <property type="entry name" value="Polyprenyl_synt"/>
</dbReference>
<comment type="cofactor">
    <cofactor evidence="1">
        <name>Mg(2+)</name>
        <dbReference type="ChEBI" id="CHEBI:18420"/>
    </cofactor>
</comment>
<dbReference type="GO" id="GO:0008299">
    <property type="term" value="P:isoprenoid biosynthetic process"/>
    <property type="evidence" value="ECO:0007669"/>
    <property type="project" value="InterPro"/>
</dbReference>
<evidence type="ECO:0000256" key="1">
    <source>
        <dbReference type="ARBA" id="ARBA00001946"/>
    </source>
</evidence>
<dbReference type="Gene3D" id="1.10.600.10">
    <property type="entry name" value="Farnesyl Diphosphate Synthase"/>
    <property type="match status" value="1"/>
</dbReference>
<accession>A0A5J6HCE7</accession>
<proteinExistence type="inferred from homology"/>
<dbReference type="SUPFAM" id="SSF48576">
    <property type="entry name" value="Terpenoid synthases"/>
    <property type="match status" value="1"/>
</dbReference>
<name>A0A5J6HCE7_STRAD</name>
<protein>
    <submittedName>
        <fullName evidence="7">Polyprenyl synthetase family protein</fullName>
    </submittedName>
</protein>
<gene>
    <name evidence="7" type="ORF">CP975_00795</name>
</gene>
<evidence type="ECO:0000313" key="7">
    <source>
        <dbReference type="EMBL" id="QEV16240.1"/>
    </source>
</evidence>
<dbReference type="InterPro" id="IPR008949">
    <property type="entry name" value="Isoprenoid_synthase_dom_sf"/>
</dbReference>
<evidence type="ECO:0000256" key="6">
    <source>
        <dbReference type="RuleBase" id="RU004466"/>
    </source>
</evidence>
<comment type="similarity">
    <text evidence="2 6">Belongs to the FPP/GGPP synthase family.</text>
</comment>
<evidence type="ECO:0000256" key="5">
    <source>
        <dbReference type="ARBA" id="ARBA00022842"/>
    </source>
</evidence>
<dbReference type="AlphaFoldDB" id="A0A5J6HCE7"/>
<dbReference type="Pfam" id="PF00348">
    <property type="entry name" value="polyprenyl_synt"/>
    <property type="match status" value="1"/>
</dbReference>
<evidence type="ECO:0000256" key="4">
    <source>
        <dbReference type="ARBA" id="ARBA00022723"/>
    </source>
</evidence>
<dbReference type="KEGG" id="salw:CP975_00795"/>
<reference evidence="7 8" key="1">
    <citation type="submission" date="2017-09" db="EMBL/GenBank/DDBJ databases">
        <authorList>
            <person name="Lee N."/>
            <person name="Cho B.-K."/>
        </authorList>
    </citation>
    <scope>NUCLEOTIDE SEQUENCE [LARGE SCALE GENOMIC DNA]</scope>
    <source>
        <strain evidence="7 8">ATCC 12461</strain>
    </source>
</reference>
<dbReference type="GO" id="GO:0004659">
    <property type="term" value="F:prenyltransferase activity"/>
    <property type="evidence" value="ECO:0007669"/>
    <property type="project" value="InterPro"/>
</dbReference>
<dbReference type="RefSeq" id="WP_055527742.1">
    <property type="nucleotide sequence ID" value="NZ_CP023695.1"/>
</dbReference>
<evidence type="ECO:0000313" key="8">
    <source>
        <dbReference type="Proteomes" id="UP000326553"/>
    </source>
</evidence>
<sequence length="362" mass="39589">MRDDLAFRRRIDAYLCRLVDEEEAELLRLSGELAPLCIQLRTSLTRGKRLRAAFLYWGWRASGQPDCDGVIRAAAAMELVHAAACTHDDIIDDSRLRHGLPTAHVAFAEVGALRWSPRDPLPGPVGHVAVRQEQPAALAMMLGDLLMGYAAQVFATCGLPGAYVARTVPLWSTLLRETIAGEFLEVLRTGNDAPEIAESLEVARYKTAKYTVERPLHMGATLGGASRQVMEAFTAYGLPLGEAFQLRDDLIGTFGDPAETGKSNLDDLRDRKPTALLATSLTLLSPPDRRLLEKILDDPALDESDAARVRKLMDECGARRRVEEMISERVSEARSALDCAAMPIEARAALGELATSAADRAW</sequence>
<dbReference type="SFLD" id="SFLDS00005">
    <property type="entry name" value="Isoprenoid_Synthase_Type_I"/>
    <property type="match status" value="1"/>
</dbReference>
<dbReference type="GO" id="GO:0046872">
    <property type="term" value="F:metal ion binding"/>
    <property type="evidence" value="ECO:0007669"/>
    <property type="project" value="UniProtKB-KW"/>
</dbReference>
<evidence type="ECO:0000256" key="3">
    <source>
        <dbReference type="ARBA" id="ARBA00022679"/>
    </source>
</evidence>
<dbReference type="PANTHER" id="PTHR12001">
    <property type="entry name" value="GERANYLGERANYL PYROPHOSPHATE SYNTHASE"/>
    <property type="match status" value="1"/>
</dbReference>
<organism evidence="7 8">
    <name type="scientific">Streptomyces alboniger</name>
    <dbReference type="NCBI Taxonomy" id="132473"/>
    <lineage>
        <taxon>Bacteria</taxon>
        <taxon>Bacillati</taxon>
        <taxon>Actinomycetota</taxon>
        <taxon>Actinomycetes</taxon>
        <taxon>Kitasatosporales</taxon>
        <taxon>Streptomycetaceae</taxon>
        <taxon>Streptomyces</taxon>
        <taxon>Streptomyces aurantiacus group</taxon>
    </lineage>
</organism>
<dbReference type="Proteomes" id="UP000326553">
    <property type="component" value="Chromosome"/>
</dbReference>
<dbReference type="CDD" id="cd00685">
    <property type="entry name" value="Trans_IPPS_HT"/>
    <property type="match status" value="1"/>
</dbReference>
<dbReference type="PROSITE" id="PS00444">
    <property type="entry name" value="POLYPRENYL_SYNTHASE_2"/>
    <property type="match status" value="1"/>
</dbReference>
<dbReference type="PANTHER" id="PTHR12001:SF85">
    <property type="entry name" value="SHORT CHAIN ISOPRENYL DIPHOSPHATE SYNTHASE"/>
    <property type="match status" value="1"/>
</dbReference>
<dbReference type="OrthoDB" id="4497239at2"/>
<dbReference type="EMBL" id="CP023695">
    <property type="protein sequence ID" value="QEV16240.1"/>
    <property type="molecule type" value="Genomic_DNA"/>
</dbReference>